<organism evidence="2 3">
    <name type="scientific">Olpidium bornovanus</name>
    <dbReference type="NCBI Taxonomy" id="278681"/>
    <lineage>
        <taxon>Eukaryota</taxon>
        <taxon>Fungi</taxon>
        <taxon>Fungi incertae sedis</taxon>
        <taxon>Olpidiomycota</taxon>
        <taxon>Olpidiomycotina</taxon>
        <taxon>Olpidiomycetes</taxon>
        <taxon>Olpidiales</taxon>
        <taxon>Olpidiaceae</taxon>
        <taxon>Olpidium</taxon>
    </lineage>
</organism>
<keyword evidence="3" id="KW-1185">Reference proteome</keyword>
<evidence type="ECO:0000256" key="1">
    <source>
        <dbReference type="SAM" id="MobiDB-lite"/>
    </source>
</evidence>
<evidence type="ECO:0000313" key="2">
    <source>
        <dbReference type="EMBL" id="KAG5457331.1"/>
    </source>
</evidence>
<protein>
    <submittedName>
        <fullName evidence="2">Uncharacterized protein</fullName>
    </submittedName>
</protein>
<gene>
    <name evidence="2" type="ORF">BJ554DRAFT_2689</name>
</gene>
<dbReference type="AlphaFoldDB" id="A0A8H7ZPX9"/>
<proteinExistence type="predicted"/>
<dbReference type="EMBL" id="JAEFCI010010258">
    <property type="protein sequence ID" value="KAG5457331.1"/>
    <property type="molecule type" value="Genomic_DNA"/>
</dbReference>
<name>A0A8H7ZPX9_9FUNG</name>
<evidence type="ECO:0000313" key="3">
    <source>
        <dbReference type="Proteomes" id="UP000673691"/>
    </source>
</evidence>
<sequence length="51" mass="5288">MMGLSIIVGVTANWWGEARLASGVGRAKELASKTPQASHVRPDSVETAHGG</sequence>
<feature type="region of interest" description="Disordered" evidence="1">
    <location>
        <begin position="30"/>
        <end position="51"/>
    </location>
</feature>
<reference evidence="2 3" key="1">
    <citation type="journal article" name="Sci. Rep.">
        <title>Genome-scale phylogenetic analyses confirm Olpidium as the closest living zoosporic fungus to the non-flagellated, terrestrial fungi.</title>
        <authorList>
            <person name="Chang Y."/>
            <person name="Rochon D."/>
            <person name="Sekimoto S."/>
            <person name="Wang Y."/>
            <person name="Chovatia M."/>
            <person name="Sandor L."/>
            <person name="Salamov A."/>
            <person name="Grigoriev I.V."/>
            <person name="Stajich J.E."/>
            <person name="Spatafora J.W."/>
        </authorList>
    </citation>
    <scope>NUCLEOTIDE SEQUENCE [LARGE SCALE GENOMIC DNA]</scope>
    <source>
        <strain evidence="2">S191</strain>
    </source>
</reference>
<feature type="compositionally biased region" description="Basic and acidic residues" evidence="1">
    <location>
        <begin position="40"/>
        <end position="51"/>
    </location>
</feature>
<comment type="caution">
    <text evidence="2">The sequence shown here is derived from an EMBL/GenBank/DDBJ whole genome shotgun (WGS) entry which is preliminary data.</text>
</comment>
<dbReference type="Proteomes" id="UP000673691">
    <property type="component" value="Unassembled WGS sequence"/>
</dbReference>
<accession>A0A8H7ZPX9</accession>